<proteinExistence type="predicted"/>
<dbReference type="Proteomes" id="UP000237749">
    <property type="component" value="Unassembled WGS sequence"/>
</dbReference>
<reference evidence="1 2" key="1">
    <citation type="submission" date="2018-02" db="EMBL/GenBank/DDBJ databases">
        <title>Genomic Encyclopedia of Archaeal and Bacterial Type Strains, Phase II (KMG-II): from individual species to whole genera.</title>
        <authorList>
            <person name="Goeker M."/>
        </authorList>
    </citation>
    <scope>NUCLEOTIDE SEQUENCE [LARGE SCALE GENOMIC DNA]</scope>
    <source>
        <strain evidence="1 2">DSM 3808</strain>
    </source>
</reference>
<dbReference type="EMBL" id="PTJA01000016">
    <property type="protein sequence ID" value="PPK77545.1"/>
    <property type="molecule type" value="Genomic_DNA"/>
</dbReference>
<evidence type="ECO:0000313" key="2">
    <source>
        <dbReference type="Proteomes" id="UP000237749"/>
    </source>
</evidence>
<dbReference type="RefSeq" id="WP_104439310.1">
    <property type="nucleotide sequence ID" value="NZ_PTJA01000016.1"/>
</dbReference>
<gene>
    <name evidence="1" type="ORF">BXY41_11684</name>
</gene>
<organism evidence="1 2">
    <name type="scientific">Lacrimispora xylanisolvens</name>
    <dbReference type="NCBI Taxonomy" id="384636"/>
    <lineage>
        <taxon>Bacteria</taxon>
        <taxon>Bacillati</taxon>
        <taxon>Bacillota</taxon>
        <taxon>Clostridia</taxon>
        <taxon>Lachnospirales</taxon>
        <taxon>Lachnospiraceae</taxon>
        <taxon>Lacrimispora</taxon>
    </lineage>
</organism>
<sequence>MVNYSIIQYETEKGIIKVEVKVHDNVITVKNLDNDCWQSPFDESLEFDMCETSRINDLDSNEMLAILDTLRGDFDCSIITGSETQPNTINFLDIP</sequence>
<protein>
    <submittedName>
        <fullName evidence="1">Uncharacterized protein</fullName>
    </submittedName>
</protein>
<name>A0A2S6HJ96_9FIRM</name>
<keyword evidence="2" id="KW-1185">Reference proteome</keyword>
<accession>A0A2S6HJ96</accession>
<evidence type="ECO:0000313" key="1">
    <source>
        <dbReference type="EMBL" id="PPK77545.1"/>
    </source>
</evidence>
<dbReference type="AlphaFoldDB" id="A0A2S6HJ96"/>
<comment type="caution">
    <text evidence="1">The sequence shown here is derived from an EMBL/GenBank/DDBJ whole genome shotgun (WGS) entry which is preliminary data.</text>
</comment>